<dbReference type="InterPro" id="IPR001245">
    <property type="entry name" value="Ser-Thr/Tyr_kinase_cat_dom"/>
</dbReference>
<dbReference type="EMBL" id="KN834830">
    <property type="protein sequence ID" value="KIK53350.1"/>
    <property type="molecule type" value="Genomic_DNA"/>
</dbReference>
<evidence type="ECO:0000259" key="1">
    <source>
        <dbReference type="PROSITE" id="PS50011"/>
    </source>
</evidence>
<dbReference type="HOGENOM" id="CLU_000288_7_20_1"/>
<dbReference type="PROSITE" id="PS50011">
    <property type="entry name" value="PROTEIN_KINASE_DOM"/>
    <property type="match status" value="1"/>
</dbReference>
<evidence type="ECO:0000313" key="3">
    <source>
        <dbReference type="Proteomes" id="UP000053593"/>
    </source>
</evidence>
<dbReference type="GO" id="GO:0004674">
    <property type="term" value="F:protein serine/threonine kinase activity"/>
    <property type="evidence" value="ECO:0007669"/>
    <property type="project" value="TreeGrafter"/>
</dbReference>
<name>A0A0D0ASF6_9AGAR</name>
<organism evidence="2 3">
    <name type="scientific">Collybiopsis luxurians FD-317 M1</name>
    <dbReference type="NCBI Taxonomy" id="944289"/>
    <lineage>
        <taxon>Eukaryota</taxon>
        <taxon>Fungi</taxon>
        <taxon>Dikarya</taxon>
        <taxon>Basidiomycota</taxon>
        <taxon>Agaricomycotina</taxon>
        <taxon>Agaricomycetes</taxon>
        <taxon>Agaricomycetidae</taxon>
        <taxon>Agaricales</taxon>
        <taxon>Marasmiineae</taxon>
        <taxon>Omphalotaceae</taxon>
        <taxon>Collybiopsis</taxon>
        <taxon>Collybiopsis luxurians</taxon>
    </lineage>
</organism>
<accession>A0A0D0ASF6</accession>
<gene>
    <name evidence="2" type="ORF">GYMLUDRAFT_179106</name>
</gene>
<proteinExistence type="predicted"/>
<dbReference type="GO" id="GO:0005524">
    <property type="term" value="F:ATP binding"/>
    <property type="evidence" value="ECO:0007669"/>
    <property type="project" value="InterPro"/>
</dbReference>
<dbReference type="SUPFAM" id="SSF56112">
    <property type="entry name" value="Protein kinase-like (PK-like)"/>
    <property type="match status" value="1"/>
</dbReference>
<dbReference type="Gene3D" id="1.10.510.10">
    <property type="entry name" value="Transferase(Phosphotransferase) domain 1"/>
    <property type="match status" value="1"/>
</dbReference>
<sequence>KYFSLCRHLSRRFQILPLSLIIRDIKREGQNPVAGGGFADIWRGILNEKPVCLKVLRLTLERDEKARDEIRQQFCHEALVWRQLHHPNILPLLGVNIDVFHPSFCLISPWMSNGDIITFLKQNPQHNLPWVLREIAAGLHYLHSRDPPVIHGDIRGVRAPRLRLGIC</sequence>
<feature type="domain" description="Protein kinase" evidence="1">
    <location>
        <begin position="27"/>
        <end position="167"/>
    </location>
</feature>
<keyword evidence="3" id="KW-1185">Reference proteome</keyword>
<feature type="non-terminal residue" evidence="2">
    <location>
        <position position="1"/>
    </location>
</feature>
<protein>
    <recommendedName>
        <fullName evidence="1">Protein kinase domain-containing protein</fullName>
    </recommendedName>
</protein>
<evidence type="ECO:0000313" key="2">
    <source>
        <dbReference type="EMBL" id="KIK53350.1"/>
    </source>
</evidence>
<dbReference type="AlphaFoldDB" id="A0A0D0ASF6"/>
<dbReference type="OrthoDB" id="346907at2759"/>
<dbReference type="Proteomes" id="UP000053593">
    <property type="component" value="Unassembled WGS sequence"/>
</dbReference>
<dbReference type="Pfam" id="PF07714">
    <property type="entry name" value="PK_Tyr_Ser-Thr"/>
    <property type="match status" value="1"/>
</dbReference>
<dbReference type="InterPro" id="IPR051681">
    <property type="entry name" value="Ser/Thr_Kinases-Pseudokinases"/>
</dbReference>
<dbReference type="InterPro" id="IPR000719">
    <property type="entry name" value="Prot_kinase_dom"/>
</dbReference>
<reference evidence="2 3" key="1">
    <citation type="submission" date="2014-04" db="EMBL/GenBank/DDBJ databases">
        <title>Evolutionary Origins and Diversification of the Mycorrhizal Mutualists.</title>
        <authorList>
            <consortium name="DOE Joint Genome Institute"/>
            <consortium name="Mycorrhizal Genomics Consortium"/>
            <person name="Kohler A."/>
            <person name="Kuo A."/>
            <person name="Nagy L.G."/>
            <person name="Floudas D."/>
            <person name="Copeland A."/>
            <person name="Barry K.W."/>
            <person name="Cichocki N."/>
            <person name="Veneault-Fourrey C."/>
            <person name="LaButti K."/>
            <person name="Lindquist E.A."/>
            <person name="Lipzen A."/>
            <person name="Lundell T."/>
            <person name="Morin E."/>
            <person name="Murat C."/>
            <person name="Riley R."/>
            <person name="Ohm R."/>
            <person name="Sun H."/>
            <person name="Tunlid A."/>
            <person name="Henrissat B."/>
            <person name="Grigoriev I.V."/>
            <person name="Hibbett D.S."/>
            <person name="Martin F."/>
        </authorList>
    </citation>
    <scope>NUCLEOTIDE SEQUENCE [LARGE SCALE GENOMIC DNA]</scope>
    <source>
        <strain evidence="2 3">FD-317 M1</strain>
    </source>
</reference>
<dbReference type="InterPro" id="IPR011009">
    <property type="entry name" value="Kinase-like_dom_sf"/>
</dbReference>
<dbReference type="PANTHER" id="PTHR44329">
    <property type="entry name" value="SERINE/THREONINE-PROTEIN KINASE TNNI3K-RELATED"/>
    <property type="match status" value="1"/>
</dbReference>